<keyword evidence="3" id="KW-1185">Reference proteome</keyword>
<keyword evidence="1" id="KW-0812">Transmembrane</keyword>
<organism evidence="2 3">
    <name type="scientific">Dermatophagoides pteronyssinus</name>
    <name type="common">European house dust mite</name>
    <dbReference type="NCBI Taxonomy" id="6956"/>
    <lineage>
        <taxon>Eukaryota</taxon>
        <taxon>Metazoa</taxon>
        <taxon>Ecdysozoa</taxon>
        <taxon>Arthropoda</taxon>
        <taxon>Chelicerata</taxon>
        <taxon>Arachnida</taxon>
        <taxon>Acari</taxon>
        <taxon>Acariformes</taxon>
        <taxon>Sarcoptiformes</taxon>
        <taxon>Astigmata</taxon>
        <taxon>Psoroptidia</taxon>
        <taxon>Analgoidea</taxon>
        <taxon>Pyroglyphidae</taxon>
        <taxon>Dermatophagoidinae</taxon>
        <taxon>Dermatophagoides</taxon>
    </lineage>
</organism>
<sequence length="470" mass="56061">MNKNLSESMDKITIKFKKMPSKLSTKAKRSVIDWDEFFLGILRLILLIIVLINLAFHAIYWSNYEFKLSNEYDRENHLVMAVFISFFLINIFLMILAFQDSIKTLIVCVTIASINQWFLKFVSLRHGLYQLLIGHHSFFVNMFTYACFIGFSIIRLWKLGHYNPQPIQRPITDQIILFLTILCTFSVIKCWNDREEHEQLSKLIQSFNQSLNIQDKLKEMNKTYYDIVETNDMDLLGRPEPDLKPIVDSFLKELREIQPKLEDFFKRFHWLNEKMMLKSIIRKFNCLEYENEIIALNETITMVIDQLMPYQIQNLALPSSRFDSKLLNKKLFEFRKEYPSYGDMTTIKKEIDFLDQEIKNFFNNQTKRPQLIESFQKALQHSKLINQRLDEIRQETFETARIHSQHIPVILDYNLVYSSQMHLRVWNMCQMYIDRIKIGADLSSASQTIRLENISMVAIILMIIINQWFR</sequence>
<proteinExistence type="predicted"/>
<dbReference type="Proteomes" id="UP000887458">
    <property type="component" value="Unassembled WGS sequence"/>
</dbReference>
<name>A0ABQ8JAW6_DERPT</name>
<gene>
    <name evidence="2" type="ORF">DERP_009589</name>
</gene>
<feature type="transmembrane region" description="Helical" evidence="1">
    <location>
        <begin position="102"/>
        <end position="119"/>
    </location>
</feature>
<evidence type="ECO:0000313" key="2">
    <source>
        <dbReference type="EMBL" id="KAH9419532.1"/>
    </source>
</evidence>
<reference evidence="2 3" key="2">
    <citation type="journal article" date="2022" name="Mol. Biol. Evol.">
        <title>Comparative Genomics Reveals Insights into the Divergent Evolution of Astigmatic Mites and Household Pest Adaptations.</title>
        <authorList>
            <person name="Xiong Q."/>
            <person name="Wan A.T."/>
            <person name="Liu X."/>
            <person name="Fung C.S."/>
            <person name="Xiao X."/>
            <person name="Malainual N."/>
            <person name="Hou J."/>
            <person name="Wang L."/>
            <person name="Wang M."/>
            <person name="Yang K.Y."/>
            <person name="Cui Y."/>
            <person name="Leung E.L."/>
            <person name="Nong W."/>
            <person name="Shin S.K."/>
            <person name="Au S.W."/>
            <person name="Jeong K.Y."/>
            <person name="Chew F.T."/>
            <person name="Hui J.H."/>
            <person name="Leung T.F."/>
            <person name="Tungtrongchitr A."/>
            <person name="Zhong N."/>
            <person name="Liu Z."/>
            <person name="Tsui S.K."/>
        </authorList>
    </citation>
    <scope>NUCLEOTIDE SEQUENCE [LARGE SCALE GENOMIC DNA]</scope>
    <source>
        <strain evidence="2">Derp</strain>
    </source>
</reference>
<keyword evidence="1" id="KW-1133">Transmembrane helix</keyword>
<comment type="caution">
    <text evidence="2">The sequence shown here is derived from an EMBL/GenBank/DDBJ whole genome shotgun (WGS) entry which is preliminary data.</text>
</comment>
<dbReference type="EMBL" id="NJHN03000058">
    <property type="protein sequence ID" value="KAH9419532.1"/>
    <property type="molecule type" value="Genomic_DNA"/>
</dbReference>
<accession>A0ABQ8JAW6</accession>
<keyword evidence="1" id="KW-0472">Membrane</keyword>
<reference evidence="2 3" key="1">
    <citation type="journal article" date="2018" name="J. Allergy Clin. Immunol.">
        <title>High-quality assembly of Dermatophagoides pteronyssinus genome and transcriptome reveals a wide range of novel allergens.</title>
        <authorList>
            <person name="Liu X.Y."/>
            <person name="Yang K.Y."/>
            <person name="Wang M.Q."/>
            <person name="Kwok J.S."/>
            <person name="Zeng X."/>
            <person name="Yang Z."/>
            <person name="Xiao X.J."/>
            <person name="Lau C.P."/>
            <person name="Li Y."/>
            <person name="Huang Z.M."/>
            <person name="Ba J.G."/>
            <person name="Yim A.K."/>
            <person name="Ouyang C.Y."/>
            <person name="Ngai S.M."/>
            <person name="Chan T.F."/>
            <person name="Leung E.L."/>
            <person name="Liu L."/>
            <person name="Liu Z.G."/>
            <person name="Tsui S.K."/>
        </authorList>
    </citation>
    <scope>NUCLEOTIDE SEQUENCE [LARGE SCALE GENOMIC DNA]</scope>
    <source>
        <strain evidence="2">Derp</strain>
    </source>
</reference>
<evidence type="ECO:0000256" key="1">
    <source>
        <dbReference type="SAM" id="Phobius"/>
    </source>
</evidence>
<protein>
    <submittedName>
        <fullName evidence="2">Uncharacterized protein</fullName>
    </submittedName>
</protein>
<evidence type="ECO:0000313" key="3">
    <source>
        <dbReference type="Proteomes" id="UP000887458"/>
    </source>
</evidence>
<feature type="transmembrane region" description="Helical" evidence="1">
    <location>
        <begin position="77"/>
        <end position="96"/>
    </location>
</feature>
<feature type="transmembrane region" description="Helical" evidence="1">
    <location>
        <begin position="131"/>
        <end position="154"/>
    </location>
</feature>
<feature type="transmembrane region" description="Helical" evidence="1">
    <location>
        <begin position="37"/>
        <end position="56"/>
    </location>
</feature>